<dbReference type="Proteomes" id="UP001642260">
    <property type="component" value="Unassembled WGS sequence"/>
</dbReference>
<feature type="domain" description="Gfo/Idh/MocA-like oxidoreductase N-terminal" evidence="2">
    <location>
        <begin position="6"/>
        <end position="126"/>
    </location>
</feature>
<dbReference type="InterPro" id="IPR036291">
    <property type="entry name" value="NAD(P)-bd_dom_sf"/>
</dbReference>
<feature type="domain" description="GFO/IDH/MocA-like oxidoreductase" evidence="3">
    <location>
        <begin position="144"/>
        <end position="260"/>
    </location>
</feature>
<dbReference type="SUPFAM" id="SSF55347">
    <property type="entry name" value="Glyceraldehyde-3-phosphate dehydrogenase-like, C-terminal domain"/>
    <property type="match status" value="1"/>
</dbReference>
<evidence type="ECO:0000313" key="5">
    <source>
        <dbReference type="Proteomes" id="UP001642260"/>
    </source>
</evidence>
<organism evidence="4 5">
    <name type="scientific">Eruca vesicaria subsp. sativa</name>
    <name type="common">Garden rocket</name>
    <name type="synonym">Eruca sativa</name>
    <dbReference type="NCBI Taxonomy" id="29727"/>
    <lineage>
        <taxon>Eukaryota</taxon>
        <taxon>Viridiplantae</taxon>
        <taxon>Streptophyta</taxon>
        <taxon>Embryophyta</taxon>
        <taxon>Tracheophyta</taxon>
        <taxon>Spermatophyta</taxon>
        <taxon>Magnoliopsida</taxon>
        <taxon>eudicotyledons</taxon>
        <taxon>Gunneridae</taxon>
        <taxon>Pentapetalae</taxon>
        <taxon>rosids</taxon>
        <taxon>malvids</taxon>
        <taxon>Brassicales</taxon>
        <taxon>Brassicaceae</taxon>
        <taxon>Brassiceae</taxon>
        <taxon>Eruca</taxon>
    </lineage>
</organism>
<accession>A0ABC8J9W2</accession>
<dbReference type="AlphaFoldDB" id="A0ABC8J9W2"/>
<dbReference type="Gene3D" id="3.30.360.10">
    <property type="entry name" value="Dihydrodipicolinate Reductase, domain 2"/>
    <property type="match status" value="1"/>
</dbReference>
<evidence type="ECO:0000259" key="2">
    <source>
        <dbReference type="Pfam" id="PF01408"/>
    </source>
</evidence>
<dbReference type="InterPro" id="IPR055170">
    <property type="entry name" value="GFO_IDH_MocA-like_dom"/>
</dbReference>
<gene>
    <name evidence="4" type="ORF">ERUC_LOCUS8495</name>
</gene>
<comment type="similarity">
    <text evidence="1">Belongs to the Gfo/Idh/MocA family.</text>
</comment>
<dbReference type="PANTHER" id="PTHR46368">
    <property type="match status" value="1"/>
</dbReference>
<dbReference type="EMBL" id="CAKOAT010089044">
    <property type="protein sequence ID" value="CAH8319552.1"/>
    <property type="molecule type" value="Genomic_DNA"/>
</dbReference>
<comment type="caution">
    <text evidence="4">The sequence shown here is derived from an EMBL/GenBank/DDBJ whole genome shotgun (WGS) entry which is preliminary data.</text>
</comment>
<proteinExistence type="inferred from homology"/>
<name>A0ABC8J9W2_ERUVS</name>
<evidence type="ECO:0000259" key="3">
    <source>
        <dbReference type="Pfam" id="PF22725"/>
    </source>
</evidence>
<dbReference type="SUPFAM" id="SSF51735">
    <property type="entry name" value="NAD(P)-binding Rossmann-fold domains"/>
    <property type="match status" value="1"/>
</dbReference>
<dbReference type="Pfam" id="PF22725">
    <property type="entry name" value="GFO_IDH_MocA_C3"/>
    <property type="match status" value="1"/>
</dbReference>
<dbReference type="Gene3D" id="3.40.50.720">
    <property type="entry name" value="NAD(P)-binding Rossmann-like Domain"/>
    <property type="match status" value="1"/>
</dbReference>
<sequence length="363" mass="39554">MGDNTVRFGLLGCIRFASKFVRTVTQSSNAVIIAISDPSIETANTFAAANNLSPETVSVYGSYEELLDDPRVDAVYLTMPVTQRAKWAVTAAGKKKHLLVEKPPAQNAAEIDTIVEACESNGVQFMDGTIWLHHKRTVKIRETMFDSGLLGDVRHMYSTMTTLVPEQVLERLTKEAMGLAGAIGELGWYPIGAALWAMSYQMPVSVKALPSSVATNSVGTILSCSASLQFGSTATATAIVHCSFLSQLSTDLAISGSKGSTHMNDYVIPYKEDTAWFEYTSGAKFVDMHIGWNVMPEKVTVDCSGTEESQEATMLREFVRLVQGIKRGDSEADPKWPEISRKTQLVVDAVKKSVDIGCEVVYL</sequence>
<dbReference type="PANTHER" id="PTHR46368:SF5">
    <property type="entry name" value="NAD(P)-BINDING ROSSMANN-FOLD SUPERFAMILY PROTEIN"/>
    <property type="match status" value="1"/>
</dbReference>
<evidence type="ECO:0000313" key="4">
    <source>
        <dbReference type="EMBL" id="CAH8319552.1"/>
    </source>
</evidence>
<protein>
    <recommendedName>
        <fullName evidence="6">Gfo/Idh/MocA-like oxidoreductase N-terminal domain-containing protein</fullName>
    </recommendedName>
</protein>
<reference evidence="4 5" key="1">
    <citation type="submission" date="2022-03" db="EMBL/GenBank/DDBJ databases">
        <authorList>
            <person name="Macdonald S."/>
            <person name="Ahmed S."/>
            <person name="Newling K."/>
        </authorList>
    </citation>
    <scope>NUCLEOTIDE SEQUENCE [LARGE SCALE GENOMIC DNA]</scope>
</reference>
<evidence type="ECO:0000256" key="1">
    <source>
        <dbReference type="ARBA" id="ARBA00010928"/>
    </source>
</evidence>
<keyword evidence="5" id="KW-1185">Reference proteome</keyword>
<dbReference type="Pfam" id="PF01408">
    <property type="entry name" value="GFO_IDH_MocA"/>
    <property type="match status" value="1"/>
</dbReference>
<evidence type="ECO:0008006" key="6">
    <source>
        <dbReference type="Google" id="ProtNLM"/>
    </source>
</evidence>
<dbReference type="InterPro" id="IPR000683">
    <property type="entry name" value="Gfo/Idh/MocA-like_OxRdtase_N"/>
</dbReference>